<feature type="transmembrane region" description="Helical" evidence="1">
    <location>
        <begin position="46"/>
        <end position="68"/>
    </location>
</feature>
<reference evidence="2 3" key="1">
    <citation type="submission" date="2014-03" db="EMBL/GenBank/DDBJ databases">
        <title>Genomics of Bifidobacteria.</title>
        <authorList>
            <person name="Ventura M."/>
            <person name="Milani C."/>
            <person name="Lugli G.A."/>
        </authorList>
    </citation>
    <scope>NUCLEOTIDE SEQUENCE [LARGE SCALE GENOMIC DNA]</scope>
    <source>
        <strain evidence="2 3">DSM 21395</strain>
    </source>
</reference>
<dbReference type="OrthoDB" id="3237235at2"/>
<feature type="transmembrane region" description="Helical" evidence="1">
    <location>
        <begin position="74"/>
        <end position="94"/>
    </location>
</feature>
<accession>A0A087BZS5</accession>
<keyword evidence="1" id="KW-1133">Transmembrane helix</keyword>
<keyword evidence="1" id="KW-0812">Transmembrane</keyword>
<dbReference type="EMBL" id="JGZE01000013">
    <property type="protein sequence ID" value="KFI76525.1"/>
    <property type="molecule type" value="Genomic_DNA"/>
</dbReference>
<proteinExistence type="predicted"/>
<sequence length="99" mass="10297">MDGVGNIPPTTPTVVINSVLPPAKENIDVELPSGLISNRTYDILKWGAIIGLPSIATFIVGLGGIWGIPYAQQVAYTVTAVGVLLGGFLGVSSIKYNSK</sequence>
<evidence type="ECO:0000313" key="2">
    <source>
        <dbReference type="EMBL" id="KFI76525.1"/>
    </source>
</evidence>
<organism evidence="2 3">
    <name type="scientific">Bifidobacterium mongoliense DSM 21395</name>
    <dbReference type="NCBI Taxonomy" id="1437603"/>
    <lineage>
        <taxon>Bacteria</taxon>
        <taxon>Bacillati</taxon>
        <taxon>Actinomycetota</taxon>
        <taxon>Actinomycetes</taxon>
        <taxon>Bifidobacteriales</taxon>
        <taxon>Bifidobacteriaceae</taxon>
        <taxon>Bifidobacterium</taxon>
    </lineage>
</organism>
<name>A0A087BZS5_9BIFI</name>
<dbReference type="AlphaFoldDB" id="A0A087BZS5"/>
<comment type="caution">
    <text evidence="2">The sequence shown here is derived from an EMBL/GenBank/DDBJ whole genome shotgun (WGS) entry which is preliminary data.</text>
</comment>
<dbReference type="Proteomes" id="UP000029082">
    <property type="component" value="Unassembled WGS sequence"/>
</dbReference>
<dbReference type="Pfam" id="PF16938">
    <property type="entry name" value="Phage_holin_Dp1"/>
    <property type="match status" value="1"/>
</dbReference>
<evidence type="ECO:0000313" key="3">
    <source>
        <dbReference type="Proteomes" id="UP000029082"/>
    </source>
</evidence>
<protein>
    <submittedName>
        <fullName evidence="2">Holin</fullName>
    </submittedName>
</protein>
<keyword evidence="3" id="KW-1185">Reference proteome</keyword>
<evidence type="ECO:0000256" key="1">
    <source>
        <dbReference type="SAM" id="Phobius"/>
    </source>
</evidence>
<keyword evidence="1" id="KW-0472">Membrane</keyword>
<gene>
    <name evidence="2" type="ORF">BMON_1122</name>
</gene>
<dbReference type="STRING" id="1437603.GCA_000771525_00958"/>
<dbReference type="InterPro" id="IPR031612">
    <property type="entry name" value="Phage_holin_Dp1"/>
</dbReference>
<dbReference type="eggNOG" id="ENOG5033DW0">
    <property type="taxonomic scope" value="Bacteria"/>
</dbReference>